<proteinExistence type="predicted"/>
<reference evidence="3" key="1">
    <citation type="submission" date="2022-11" db="EMBL/GenBank/DDBJ databases">
        <authorList>
            <person name="Morgan W.R."/>
            <person name="Tartar A."/>
        </authorList>
    </citation>
    <scope>NUCLEOTIDE SEQUENCE</scope>
    <source>
        <strain evidence="3">ARSEF 373</strain>
    </source>
</reference>
<keyword evidence="4" id="KW-1185">Reference proteome</keyword>
<evidence type="ECO:0000313" key="4">
    <source>
        <dbReference type="Proteomes" id="UP001146120"/>
    </source>
</evidence>
<feature type="region of interest" description="Disordered" evidence="1">
    <location>
        <begin position="1"/>
        <end position="29"/>
    </location>
</feature>
<organism evidence="3 4">
    <name type="scientific">Lagenidium giganteum</name>
    <dbReference type="NCBI Taxonomy" id="4803"/>
    <lineage>
        <taxon>Eukaryota</taxon>
        <taxon>Sar</taxon>
        <taxon>Stramenopiles</taxon>
        <taxon>Oomycota</taxon>
        <taxon>Peronosporomycetes</taxon>
        <taxon>Pythiales</taxon>
        <taxon>Pythiaceae</taxon>
    </lineage>
</organism>
<dbReference type="Gene3D" id="3.40.33.10">
    <property type="entry name" value="CAP"/>
    <property type="match status" value="1"/>
</dbReference>
<dbReference type="Pfam" id="PF00188">
    <property type="entry name" value="CAP"/>
    <property type="match status" value="1"/>
</dbReference>
<dbReference type="EMBL" id="DAKRPA010000260">
    <property type="protein sequence ID" value="DAZ94245.1"/>
    <property type="molecule type" value="Genomic_DNA"/>
</dbReference>
<dbReference type="CDD" id="cd05380">
    <property type="entry name" value="CAP_euk"/>
    <property type="match status" value="1"/>
</dbReference>
<evidence type="ECO:0000313" key="3">
    <source>
        <dbReference type="EMBL" id="DAZ94245.1"/>
    </source>
</evidence>
<feature type="compositionally biased region" description="Low complexity" evidence="1">
    <location>
        <begin position="255"/>
        <end position="266"/>
    </location>
</feature>
<reference evidence="3" key="2">
    <citation type="journal article" date="2023" name="Microbiol Resour">
        <title>Decontamination and Annotation of the Draft Genome Sequence of the Oomycete Lagenidium giganteum ARSEF 373.</title>
        <authorList>
            <person name="Morgan W.R."/>
            <person name="Tartar A."/>
        </authorList>
    </citation>
    <scope>NUCLEOTIDE SEQUENCE</scope>
    <source>
        <strain evidence="3">ARSEF 373</strain>
    </source>
</reference>
<dbReference type="SUPFAM" id="SSF55797">
    <property type="entry name" value="PR-1-like"/>
    <property type="match status" value="1"/>
</dbReference>
<evidence type="ECO:0000256" key="1">
    <source>
        <dbReference type="SAM" id="MobiDB-lite"/>
    </source>
</evidence>
<dbReference type="Proteomes" id="UP001146120">
    <property type="component" value="Unassembled WGS sequence"/>
</dbReference>
<dbReference type="InterPro" id="IPR035940">
    <property type="entry name" value="CAP_sf"/>
</dbReference>
<dbReference type="AlphaFoldDB" id="A0AAV2YJK5"/>
<feature type="compositionally biased region" description="Polar residues" evidence="1">
    <location>
        <begin position="299"/>
        <end position="313"/>
    </location>
</feature>
<dbReference type="PANTHER" id="PTHR10334">
    <property type="entry name" value="CYSTEINE-RICH SECRETORY PROTEIN-RELATED"/>
    <property type="match status" value="1"/>
</dbReference>
<dbReference type="InterPro" id="IPR001283">
    <property type="entry name" value="CRISP-related"/>
</dbReference>
<protein>
    <recommendedName>
        <fullName evidence="2">SCP domain-containing protein</fullName>
    </recommendedName>
</protein>
<dbReference type="PRINTS" id="PR00837">
    <property type="entry name" value="V5TPXLIKE"/>
</dbReference>
<dbReference type="SMART" id="SM00198">
    <property type="entry name" value="SCP"/>
    <property type="match status" value="1"/>
</dbReference>
<feature type="region of interest" description="Disordered" evidence="1">
    <location>
        <begin position="289"/>
        <end position="328"/>
    </location>
</feature>
<accession>A0AAV2YJK5</accession>
<gene>
    <name evidence="3" type="ORF">N0F65_004957</name>
</gene>
<dbReference type="InterPro" id="IPR014044">
    <property type="entry name" value="CAP_dom"/>
</dbReference>
<evidence type="ECO:0000259" key="2">
    <source>
        <dbReference type="SMART" id="SM00198"/>
    </source>
</evidence>
<comment type="caution">
    <text evidence="3">The sequence shown here is derived from an EMBL/GenBank/DDBJ whole genome shotgun (WGS) entry which is preliminary data.</text>
</comment>
<sequence>MKAHANAVHQGSGPKSNGVDGRPSVHNSGVNTCEYTPEIRDYIVAKHNWARANLVPSEASNMRQVEWDESLAISAADWVSNCQFEHYTENYAYGQNLMYGGHDLTEATVDGWIQAWVSDEISDSDRRGDGMMQLNHASAVLWADTFLVGCASKMCPNGYLTACNYFNPGNYQGERTYCPPQAPHCDATGKLCSADPNGKPAYSNVTPAPYGKTPSYNGGAHNGGYNGGAHNGGYNGVDNKTPCPQSQVPKSVDNKTPCPSSSKPVVTVSPVTNAPYSADHYGVSPVPTLRLEGYGQTPRPAQNVKTPCPQTQAKAREAGKYQEPAKYN</sequence>
<feature type="domain" description="SCP" evidence="2">
    <location>
        <begin position="38"/>
        <end position="173"/>
    </location>
</feature>
<feature type="region of interest" description="Disordered" evidence="1">
    <location>
        <begin position="246"/>
        <end position="266"/>
    </location>
</feature>
<name>A0AAV2YJK5_9STRA</name>